<reference evidence="1 2" key="1">
    <citation type="submission" date="2020-04" db="EMBL/GenBank/DDBJ databases">
        <title>Genome sequence of Streptomyces galbus strain I339.</title>
        <authorList>
            <person name="Silva E.A.N."/>
            <person name="Merces M."/>
            <person name="Castelo Branco A.P.O.T."/>
            <person name="Vasconcelos P.C."/>
            <person name="Costa N.P."/>
            <person name="Marinho G.C.S."/>
            <person name="Oliveira C.J.B."/>
            <person name="Araujo D."/>
            <person name="Rodrigues Junior V.S."/>
            <person name="Almeida R."/>
            <person name="Silva Filho U.R."/>
            <person name="Andrade A.S.A."/>
            <person name="Cibulski S.P."/>
        </authorList>
    </citation>
    <scope>NUCLEOTIDE SEQUENCE [LARGE SCALE GENOMIC DNA]</scope>
    <source>
        <strain evidence="1 2">I339</strain>
    </source>
</reference>
<name>A0ABX1IN15_STRGB</name>
<accession>A0ABX1IN15</accession>
<comment type="caution">
    <text evidence="1">The sequence shown here is derived from an EMBL/GenBank/DDBJ whole genome shotgun (WGS) entry which is preliminary data.</text>
</comment>
<evidence type="ECO:0000313" key="2">
    <source>
        <dbReference type="Proteomes" id="UP000744032"/>
    </source>
</evidence>
<proteinExistence type="predicted"/>
<protein>
    <submittedName>
        <fullName evidence="1">Uncharacterized protein</fullName>
    </submittedName>
</protein>
<gene>
    <name evidence="1" type="ORF">HF200_22045</name>
</gene>
<organism evidence="1 2">
    <name type="scientific">Streptomyces galbus</name>
    <dbReference type="NCBI Taxonomy" id="33898"/>
    <lineage>
        <taxon>Bacteria</taxon>
        <taxon>Bacillati</taxon>
        <taxon>Actinomycetota</taxon>
        <taxon>Actinomycetes</taxon>
        <taxon>Kitasatosporales</taxon>
        <taxon>Streptomycetaceae</taxon>
        <taxon>Streptomyces</taxon>
    </lineage>
</organism>
<dbReference type="Proteomes" id="UP000744032">
    <property type="component" value="Unassembled WGS sequence"/>
</dbReference>
<sequence length="158" mass="17842">MRSFIAAASGMALETARLVAQSHACSSRLPQEERRAWAKLSLLANRRMLDGTEESRHRVAHQDFMWRMRVIDELGPDDTDPDWSPQALAADTLAALTLTPERAAALAPGWRDFPVEDILRLRRHKNLTAHLERLVGHLAPGPLREQLVTWTGTRRLLP</sequence>
<dbReference type="EMBL" id="JAAXMD010000229">
    <property type="protein sequence ID" value="NKQ27033.1"/>
    <property type="molecule type" value="Genomic_DNA"/>
</dbReference>
<evidence type="ECO:0000313" key="1">
    <source>
        <dbReference type="EMBL" id="NKQ27033.1"/>
    </source>
</evidence>
<keyword evidence="2" id="KW-1185">Reference proteome</keyword>